<dbReference type="EC" id="3.1.1.-" evidence="3"/>
<evidence type="ECO:0000313" key="5">
    <source>
        <dbReference type="EMBL" id="SNS28969.1"/>
    </source>
</evidence>
<gene>
    <name evidence="5" type="ORF">SAMN06296052_104124</name>
</gene>
<dbReference type="Gene3D" id="3.40.50.1820">
    <property type="entry name" value="alpha/beta hydrolase"/>
    <property type="match status" value="1"/>
</dbReference>
<dbReference type="InterPro" id="IPR019826">
    <property type="entry name" value="Carboxylesterase_B_AS"/>
</dbReference>
<keyword evidence="3" id="KW-0732">Signal</keyword>
<feature type="chain" id="PRO_5011819540" description="Carboxylic ester hydrolase" evidence="3">
    <location>
        <begin position="26"/>
        <end position="561"/>
    </location>
</feature>
<dbReference type="OrthoDB" id="9775851at2"/>
<dbReference type="InterPro" id="IPR050309">
    <property type="entry name" value="Type-B_Carboxylest/Lipase"/>
</dbReference>
<dbReference type="SUPFAM" id="SSF53474">
    <property type="entry name" value="alpha/beta-Hydrolases"/>
    <property type="match status" value="1"/>
</dbReference>
<accession>A0A239D9I9</accession>
<evidence type="ECO:0000256" key="3">
    <source>
        <dbReference type="RuleBase" id="RU361235"/>
    </source>
</evidence>
<dbReference type="PANTHER" id="PTHR11559">
    <property type="entry name" value="CARBOXYLESTERASE"/>
    <property type="match status" value="1"/>
</dbReference>
<dbReference type="InterPro" id="IPR029058">
    <property type="entry name" value="AB_hydrolase_fold"/>
</dbReference>
<evidence type="ECO:0000259" key="4">
    <source>
        <dbReference type="Pfam" id="PF00135"/>
    </source>
</evidence>
<dbReference type="GO" id="GO:0016787">
    <property type="term" value="F:hydrolase activity"/>
    <property type="evidence" value="ECO:0007669"/>
    <property type="project" value="UniProtKB-KW"/>
</dbReference>
<dbReference type="Pfam" id="PF00135">
    <property type="entry name" value="COesterase"/>
    <property type="match status" value="1"/>
</dbReference>
<dbReference type="AlphaFoldDB" id="A0A239D9I9"/>
<feature type="domain" description="Carboxylesterase type B" evidence="4">
    <location>
        <begin position="39"/>
        <end position="539"/>
    </location>
</feature>
<evidence type="ECO:0000256" key="1">
    <source>
        <dbReference type="ARBA" id="ARBA00005964"/>
    </source>
</evidence>
<dbReference type="EMBL" id="FZOQ01000004">
    <property type="protein sequence ID" value="SNS28969.1"/>
    <property type="molecule type" value="Genomic_DNA"/>
</dbReference>
<dbReference type="PROSITE" id="PS00122">
    <property type="entry name" value="CARBOXYLESTERASE_B_1"/>
    <property type="match status" value="1"/>
</dbReference>
<dbReference type="InterPro" id="IPR002018">
    <property type="entry name" value="CarbesteraseB"/>
</dbReference>
<dbReference type="RefSeq" id="WP_089318309.1">
    <property type="nucleotide sequence ID" value="NZ_FZOQ01000004.1"/>
</dbReference>
<proteinExistence type="inferred from homology"/>
<sequence length="561" mass="61227">MHHSRRFYCVLLLAVQLLSVGCARSSEETTEATAETLANNQVKVEDGILEGTLEESGIRSFKGIPFAAPPVGELRWREPQPVEDWEGVRQAKNFGPRAMQLPVFGDMGFRSDGMSEDALYLNVWTPAESEGEKLPVLVYFYGGGFVAGDGSEARYDGESMAKKGIVAVTTNYRLGVFGNLAHPELTEESPHNASGNYGYLDQNAALRWVKENIEAFGGDPDKITIAGESAGSISVSAQMASPLSKDLIAGAIGESGAAVNSSMDPIPLNEAEQIGVTFAQSLGANSLAELRALPAEKLLEAAGKRGIPGFPFTIDGYFFPKAPVAIYKAGEQAQVPLLAGWNSEEMTYMFLLGQEKPTVENYKKALQRLYGDRAEDVFKAYPASTEAEVVQAATDLAGDRFIAYSTWKWIDLHSQTSDQPVYRYLFSRPRPPMVPEMGNASAGLAGGVVKEEDPNVVKMPQARGAVHAAEIEYAMGNLPYNKVYAWTPEDYKVSEIMQNYFANFIKTGNPNGPDVPTWPTLNSGDKVQIINIDVNTQAQPDKNRERYLLLDELHNSKQAAQ</sequence>
<feature type="signal peptide" evidence="3">
    <location>
        <begin position="1"/>
        <end position="25"/>
    </location>
</feature>
<keyword evidence="6" id="KW-1185">Reference proteome</keyword>
<comment type="similarity">
    <text evidence="1 3">Belongs to the type-B carboxylesterase/lipase family.</text>
</comment>
<dbReference type="Proteomes" id="UP000198432">
    <property type="component" value="Unassembled WGS sequence"/>
</dbReference>
<evidence type="ECO:0000313" key="6">
    <source>
        <dbReference type="Proteomes" id="UP000198432"/>
    </source>
</evidence>
<organism evidence="5 6">
    <name type="scientific">Pontibacter ummariensis</name>
    <dbReference type="NCBI Taxonomy" id="1610492"/>
    <lineage>
        <taxon>Bacteria</taxon>
        <taxon>Pseudomonadati</taxon>
        <taxon>Bacteroidota</taxon>
        <taxon>Cytophagia</taxon>
        <taxon>Cytophagales</taxon>
        <taxon>Hymenobacteraceae</taxon>
        <taxon>Pontibacter</taxon>
    </lineage>
</organism>
<keyword evidence="2 3" id="KW-0378">Hydrolase</keyword>
<reference evidence="6" key="1">
    <citation type="submission" date="2017-06" db="EMBL/GenBank/DDBJ databases">
        <authorList>
            <person name="Varghese N."/>
            <person name="Submissions S."/>
        </authorList>
    </citation>
    <scope>NUCLEOTIDE SEQUENCE [LARGE SCALE GENOMIC DNA]</scope>
    <source>
        <strain evidence="6">NKM1</strain>
    </source>
</reference>
<dbReference type="PROSITE" id="PS51257">
    <property type="entry name" value="PROKAR_LIPOPROTEIN"/>
    <property type="match status" value="1"/>
</dbReference>
<evidence type="ECO:0000256" key="2">
    <source>
        <dbReference type="ARBA" id="ARBA00022801"/>
    </source>
</evidence>
<protein>
    <recommendedName>
        <fullName evidence="3">Carboxylic ester hydrolase</fullName>
        <ecNumber evidence="3">3.1.1.-</ecNumber>
    </recommendedName>
</protein>
<name>A0A239D9I9_9BACT</name>